<dbReference type="SUPFAM" id="SSF82171">
    <property type="entry name" value="DPP6 N-terminal domain-like"/>
    <property type="match status" value="1"/>
</dbReference>
<dbReference type="Pfam" id="PF18962">
    <property type="entry name" value="Por_Secre_tail"/>
    <property type="match status" value="1"/>
</dbReference>
<dbReference type="OrthoDB" id="9765926at2"/>
<dbReference type="KEGG" id="hnv:DDQ68_00725"/>
<dbReference type="InterPro" id="IPR026444">
    <property type="entry name" value="Secre_tail"/>
</dbReference>
<evidence type="ECO:0000313" key="4">
    <source>
        <dbReference type="Proteomes" id="UP000245999"/>
    </source>
</evidence>
<feature type="signal peptide" evidence="1">
    <location>
        <begin position="1"/>
        <end position="35"/>
    </location>
</feature>
<organism evidence="3 4">
    <name type="scientific">Hymenobacter nivis</name>
    <dbReference type="NCBI Taxonomy" id="1850093"/>
    <lineage>
        <taxon>Bacteria</taxon>
        <taxon>Pseudomonadati</taxon>
        <taxon>Bacteroidota</taxon>
        <taxon>Cytophagia</taxon>
        <taxon>Cytophagales</taxon>
        <taxon>Hymenobacteraceae</taxon>
        <taxon>Hymenobacter</taxon>
    </lineage>
</organism>
<sequence length="538" mass="57316">MRRRNPFLTTRSAMPAAKILAWVLLLLLGSSRAWAQHEADNWYFNERAGFTFRAGAPQVLLDGQMTAFDASTVLSDPATGQLRLYSDGGRVWGRDHRVMPNGSGLWGSLFPDAPTPSPSYATQGALLVPVPGDAAGYYLFTLRAGKGIPPSTVPAATYASSLAYSQVDMRRNNGLGDVVPETKNRRLATGLTEKLTAVRHANGRDYWVLCHEWLSNAFVVYPVTAAGVGPAARYAVGPVEPADTIAKSFSYFQDQVSGAMQAAPNGRKLAFGHVTSSGTRPPLGLFDFDPATGAVSNYLSLGPLMDANSPCFSPDNTKLYVPDFRRTPNGPGRNVITQFDLQAGDGAAIAASGQSIVAGNPATNISSTVLDEFVYLLQNGPDGRMYGASGYQGPGALPGDAANVFYVINRPNARGFACDVRAQRFDFVGRDGTGGLPNFMQHYFNGREPAPADTACDPAQATVFPNPATATFRVRQPGPCALPYALAVYDAVGRKVLGQTVADPAREAPVEVAGLAAGVYVVELRFAQRTVVKKLVKL</sequence>
<proteinExistence type="predicted"/>
<dbReference type="Proteomes" id="UP000245999">
    <property type="component" value="Chromosome"/>
</dbReference>
<accession>A0A2Z3GF77</accession>
<keyword evidence="4" id="KW-1185">Reference proteome</keyword>
<protein>
    <recommendedName>
        <fullName evidence="2">Secretion system C-terminal sorting domain-containing protein</fullName>
    </recommendedName>
</protein>
<evidence type="ECO:0000256" key="1">
    <source>
        <dbReference type="SAM" id="SignalP"/>
    </source>
</evidence>
<dbReference type="NCBIfam" id="TIGR04183">
    <property type="entry name" value="Por_Secre_tail"/>
    <property type="match status" value="1"/>
</dbReference>
<evidence type="ECO:0000313" key="3">
    <source>
        <dbReference type="EMBL" id="AWM31438.1"/>
    </source>
</evidence>
<keyword evidence="1" id="KW-0732">Signal</keyword>
<name>A0A2Z3GF77_9BACT</name>
<evidence type="ECO:0000259" key="2">
    <source>
        <dbReference type="Pfam" id="PF18962"/>
    </source>
</evidence>
<gene>
    <name evidence="3" type="ORF">DDQ68_00725</name>
</gene>
<feature type="chain" id="PRO_5016273130" description="Secretion system C-terminal sorting domain-containing protein" evidence="1">
    <location>
        <begin position="36"/>
        <end position="538"/>
    </location>
</feature>
<reference evidence="4" key="1">
    <citation type="submission" date="2018-04" db="EMBL/GenBank/DDBJ databases">
        <title>Complete genome of Antarctic heterotrophic bacterium Hymenobacter nivis.</title>
        <authorList>
            <person name="Terashima M."/>
        </authorList>
    </citation>
    <scope>NUCLEOTIDE SEQUENCE [LARGE SCALE GENOMIC DNA]</scope>
    <source>
        <strain evidence="4">NBRC 111535</strain>
    </source>
</reference>
<feature type="domain" description="Secretion system C-terminal sorting" evidence="2">
    <location>
        <begin position="463"/>
        <end position="536"/>
    </location>
</feature>
<dbReference type="AlphaFoldDB" id="A0A2Z3GF77"/>
<dbReference type="EMBL" id="CP029145">
    <property type="protein sequence ID" value="AWM31438.1"/>
    <property type="molecule type" value="Genomic_DNA"/>
</dbReference>